<sequence>MLKQDWLEYFEAVNGRSATNAEIAQALLAGEFV</sequence>
<gene>
    <name evidence="1" type="ORF">D8798_09700</name>
</gene>
<reference evidence="1 2" key="1">
    <citation type="submission" date="2018-11" db="EMBL/GenBank/DDBJ databases">
        <title>Species Designations Belie Phenotypic and Genotypic Heterogeneity in Oral Streptococci.</title>
        <authorList>
            <person name="Velsko I."/>
        </authorList>
    </citation>
    <scope>NUCLEOTIDE SEQUENCE [LARGE SCALE GENOMIC DNA]</scope>
    <source>
        <strain evidence="1 2">BCA6</strain>
    </source>
</reference>
<dbReference type="Proteomes" id="UP000272213">
    <property type="component" value="Unassembled WGS sequence"/>
</dbReference>
<comment type="caution">
    <text evidence="1">The sequence shown here is derived from an EMBL/GenBank/DDBJ whole genome shotgun (WGS) entry which is preliminary data.</text>
</comment>
<evidence type="ECO:0000313" key="1">
    <source>
        <dbReference type="EMBL" id="RSJ75444.1"/>
    </source>
</evidence>
<dbReference type="AlphaFoldDB" id="A0A3R9SKC8"/>
<organism evidence="1 2">
    <name type="scientific">Streptococcus cristatus</name>
    <dbReference type="NCBI Taxonomy" id="45634"/>
    <lineage>
        <taxon>Bacteria</taxon>
        <taxon>Bacillati</taxon>
        <taxon>Bacillota</taxon>
        <taxon>Bacilli</taxon>
        <taxon>Lactobacillales</taxon>
        <taxon>Streptococcaceae</taxon>
        <taxon>Streptococcus</taxon>
    </lineage>
</organism>
<accession>A0A3R9SKC8</accession>
<protein>
    <submittedName>
        <fullName evidence="1">Uncharacterized protein</fullName>
    </submittedName>
</protein>
<proteinExistence type="predicted"/>
<evidence type="ECO:0000313" key="2">
    <source>
        <dbReference type="Proteomes" id="UP000272213"/>
    </source>
</evidence>
<dbReference type="EMBL" id="RJPM01000013">
    <property type="protein sequence ID" value="RSJ75444.1"/>
    <property type="molecule type" value="Genomic_DNA"/>
</dbReference>
<name>A0A3R9SKC8_STRCR</name>